<reference evidence="2" key="2">
    <citation type="journal article" date="2024" name="Antonie Van Leeuwenhoek">
        <title>Roseihalotalea indica gen. nov., sp. nov., a halophilic Bacteroidetes from mesopelagic Southwest Indian Ocean with higher carbohydrate metabolic potential.</title>
        <authorList>
            <person name="Chen B."/>
            <person name="Zhang M."/>
            <person name="Lin D."/>
            <person name="Ye J."/>
            <person name="Tang K."/>
        </authorList>
    </citation>
    <scope>NUCLEOTIDE SEQUENCE</scope>
    <source>
        <strain evidence="2">TK19036</strain>
    </source>
</reference>
<accession>A0AA49JHU2</accession>
<reference evidence="2" key="1">
    <citation type="journal article" date="2023" name="Comput. Struct. Biotechnol. J.">
        <title>Discovery of a novel marine Bacteroidetes with a rich repertoire of carbohydrate-active enzymes.</title>
        <authorList>
            <person name="Chen B."/>
            <person name="Liu G."/>
            <person name="Chen Q."/>
            <person name="Wang H."/>
            <person name="Liu L."/>
            <person name="Tang K."/>
        </authorList>
    </citation>
    <scope>NUCLEOTIDE SEQUENCE</scope>
    <source>
        <strain evidence="2">TK19036</strain>
    </source>
</reference>
<dbReference type="AlphaFoldDB" id="A0AA49JHU2"/>
<organism evidence="2">
    <name type="scientific">Roseihalotalea indica</name>
    <dbReference type="NCBI Taxonomy" id="2867963"/>
    <lineage>
        <taxon>Bacteria</taxon>
        <taxon>Pseudomonadati</taxon>
        <taxon>Bacteroidota</taxon>
        <taxon>Cytophagia</taxon>
        <taxon>Cytophagales</taxon>
        <taxon>Catalimonadaceae</taxon>
        <taxon>Roseihalotalea</taxon>
    </lineage>
</organism>
<keyword evidence="1" id="KW-0732">Signal</keyword>
<name>A0AA49JHU2_9BACT</name>
<feature type="signal peptide" evidence="1">
    <location>
        <begin position="1"/>
        <end position="22"/>
    </location>
</feature>
<evidence type="ECO:0000256" key="1">
    <source>
        <dbReference type="SAM" id="SignalP"/>
    </source>
</evidence>
<gene>
    <name evidence="2" type="ORF">K4G66_09030</name>
</gene>
<sequence>MKKLTLITLLVIAITNANHVFAAKPKAEKASIQITAMQTSQKKVSIRVINPAGNQNAILKIKDEKGRQLHAETIHHRALFIRAYDFSEIPGEKYIVEVRTKAGTSSQTFNVEDKPAQATYFKPVIKSEPGLIKVVFKNPLSAPIFLNLHDQDGEIVYHTKVPSQEVFSAGLNVSHFANQPYSLRLWSSNYSYAKSIDPQ</sequence>
<feature type="chain" id="PRO_5041344854" evidence="1">
    <location>
        <begin position="23"/>
        <end position="199"/>
    </location>
</feature>
<dbReference type="EMBL" id="CP120682">
    <property type="protein sequence ID" value="WKN38845.1"/>
    <property type="molecule type" value="Genomic_DNA"/>
</dbReference>
<evidence type="ECO:0000313" key="2">
    <source>
        <dbReference type="EMBL" id="WKN38845.1"/>
    </source>
</evidence>
<protein>
    <submittedName>
        <fullName evidence="2">Uncharacterized protein</fullName>
    </submittedName>
</protein>
<proteinExistence type="predicted"/>